<evidence type="ECO:0008006" key="4">
    <source>
        <dbReference type="Google" id="ProtNLM"/>
    </source>
</evidence>
<sequence>MENFMKKYSFWLTSLLGAGAIIWLIIGWKDMDMVIKLPIIYIVALAVHEIEELKFPGGFVELVLAMTGIEIRNIGIAKFGLLMFTLYATVIPAVIGGYIWPVMATLFIGCIEIFAHLAAARVNPERFYSPGLITAVCVQFPVAVYGYYYLFANGYVKGIYWLWAAIFLLVPLFGLQAVIVKSNGESYGEFMNNARKAMFTKKGREETKKKINPLQK</sequence>
<feature type="transmembrane region" description="Helical" evidence="1">
    <location>
        <begin position="98"/>
        <end position="120"/>
    </location>
</feature>
<proteinExistence type="predicted"/>
<evidence type="ECO:0000313" key="2">
    <source>
        <dbReference type="EMBL" id="ODM12430.1"/>
    </source>
</evidence>
<comment type="caution">
    <text evidence="2">The sequence shown here is derived from an EMBL/GenBank/DDBJ whole genome shotgun (WGS) entry which is preliminary data.</text>
</comment>
<reference evidence="2 3" key="1">
    <citation type="submission" date="2016-07" db="EMBL/GenBank/DDBJ databases">
        <title>Characterization of isolates of Eisenbergiella tayi derived from blood cultures, using whole genome sequencing.</title>
        <authorList>
            <person name="Burdz T."/>
            <person name="Wiebe D."/>
            <person name="Huynh C."/>
            <person name="Bernard K."/>
        </authorList>
    </citation>
    <scope>NUCLEOTIDE SEQUENCE [LARGE SCALE GENOMIC DNA]</scope>
    <source>
        <strain evidence="2 3">NML 120489</strain>
    </source>
</reference>
<organism evidence="2 3">
    <name type="scientific">Eisenbergiella tayi</name>
    <dbReference type="NCBI Taxonomy" id="1432052"/>
    <lineage>
        <taxon>Bacteria</taxon>
        <taxon>Bacillati</taxon>
        <taxon>Bacillota</taxon>
        <taxon>Clostridia</taxon>
        <taxon>Lachnospirales</taxon>
        <taxon>Lachnospiraceae</taxon>
        <taxon>Eisenbergiella</taxon>
    </lineage>
</organism>
<name>A0A1E3AUN6_9FIRM</name>
<accession>A0A1E3AUN6</accession>
<evidence type="ECO:0000313" key="3">
    <source>
        <dbReference type="Proteomes" id="UP000095003"/>
    </source>
</evidence>
<feature type="transmembrane region" description="Helical" evidence="1">
    <location>
        <begin position="160"/>
        <end position="180"/>
    </location>
</feature>
<keyword evidence="1" id="KW-0812">Transmembrane</keyword>
<feature type="transmembrane region" description="Helical" evidence="1">
    <location>
        <begin position="127"/>
        <end position="148"/>
    </location>
</feature>
<feature type="transmembrane region" description="Helical" evidence="1">
    <location>
        <begin position="71"/>
        <end position="92"/>
    </location>
</feature>
<dbReference type="AlphaFoldDB" id="A0A1E3AUN6"/>
<dbReference type="Proteomes" id="UP000095003">
    <property type="component" value="Unassembled WGS sequence"/>
</dbReference>
<feature type="transmembrane region" description="Helical" evidence="1">
    <location>
        <begin position="9"/>
        <end position="28"/>
    </location>
</feature>
<gene>
    <name evidence="2" type="ORF">BEH84_00144</name>
</gene>
<keyword evidence="1" id="KW-0472">Membrane</keyword>
<evidence type="ECO:0000256" key="1">
    <source>
        <dbReference type="SAM" id="Phobius"/>
    </source>
</evidence>
<keyword evidence="1" id="KW-1133">Transmembrane helix</keyword>
<dbReference type="Pfam" id="PF13787">
    <property type="entry name" value="HXXEE"/>
    <property type="match status" value="1"/>
</dbReference>
<protein>
    <recommendedName>
        <fullName evidence="4">HXXEE domain-containing protein</fullName>
    </recommendedName>
</protein>
<dbReference type="EMBL" id="MCGI01000001">
    <property type="protein sequence ID" value="ODM12430.1"/>
    <property type="molecule type" value="Genomic_DNA"/>
</dbReference>
<dbReference type="InterPro" id="IPR025671">
    <property type="entry name" value="HXXEE"/>
</dbReference>